<dbReference type="CDD" id="cd07302">
    <property type="entry name" value="CHD"/>
    <property type="match status" value="1"/>
</dbReference>
<dbReference type="InterPro" id="IPR001054">
    <property type="entry name" value="A/G_cyclase"/>
</dbReference>
<feature type="repeat" description="TPR" evidence="3">
    <location>
        <begin position="531"/>
        <end position="564"/>
    </location>
</feature>
<dbReference type="PROSITE" id="PS50293">
    <property type="entry name" value="TPR_REGION"/>
    <property type="match status" value="1"/>
</dbReference>
<evidence type="ECO:0000313" key="6">
    <source>
        <dbReference type="EMBL" id="SDC46395.1"/>
    </source>
</evidence>
<dbReference type="InterPro" id="IPR013105">
    <property type="entry name" value="TPR_2"/>
</dbReference>
<sequence length="666" mass="73270">MRGSAGTGKTGIRDRSSPDAGSQHLGQSKNDSQCRLLQAGPRYCPDRRRWRIAAQIRCRLCDSQLDPAEELPYQSGMGNERISRRLSAILAADIVGYSRLMAEDESGTLSALNQHRRDVFAPCVSRNNGRIVKLMGDGALVEFLSVSDAVQCAREIQETMAGQDNPAGIVLRIGVNLGDVILQDDDIFGDGVNVASRLEQLARPGGMCVSYVVQESLGDRLGITFQDGGQVSVKNIDRALRVFHWHPQDASPAPGNAPGPAGARSREPGYSIAVLPLDNMSGDPEQEYFSDGISEDIITDLSKVSGLTVIARNSSFAYKGRSIDLRIVGRELGVTHVLEGSVRRAGQRVRITAQLIDATDGSHVWADRYDRDLTDIFAVQDEVTLEIVKALKVSLSPRERANIADVGTSNIDAHEDYMRMRGFLFFPGMDAEGWRKAVAYGERAIARDPGYADAYGMLALMHLLDFHNHWSGAPSEEAMQKADTLVRRSLELGPDSIWSNNAYAAIARWQGKLDEALQALDTAMATSADYALGWFTRGEIEIAQGKLDDAIEHLERAIRLDPSFRHQFMQFLAMAHFLKGSFETAALFLRERVFLVKDTDIGRAWLASALGHLGEIEEARRIWQEMLEINPSFDIRNRLARLTLADPSHGELVLQGLEKAALIGAA</sequence>
<dbReference type="InterPro" id="IPR019734">
    <property type="entry name" value="TPR_rpt"/>
</dbReference>
<evidence type="ECO:0000256" key="1">
    <source>
        <dbReference type="ARBA" id="ARBA00022737"/>
    </source>
</evidence>
<dbReference type="Gene3D" id="1.25.40.10">
    <property type="entry name" value="Tetratricopeptide repeat domain"/>
    <property type="match status" value="1"/>
</dbReference>
<dbReference type="Pfam" id="PF07719">
    <property type="entry name" value="TPR_2"/>
    <property type="match status" value="1"/>
</dbReference>
<dbReference type="InterPro" id="IPR029787">
    <property type="entry name" value="Nucleotide_cyclase"/>
</dbReference>
<dbReference type="InterPro" id="IPR011990">
    <property type="entry name" value="TPR-like_helical_dom_sf"/>
</dbReference>
<keyword evidence="7" id="KW-1185">Reference proteome</keyword>
<feature type="domain" description="Guanylate cyclase" evidence="5">
    <location>
        <begin position="88"/>
        <end position="199"/>
    </location>
</feature>
<feature type="compositionally biased region" description="Low complexity" evidence="4">
    <location>
        <begin position="252"/>
        <end position="263"/>
    </location>
</feature>
<evidence type="ECO:0000256" key="2">
    <source>
        <dbReference type="ARBA" id="ARBA00022803"/>
    </source>
</evidence>
<dbReference type="InterPro" id="IPR050697">
    <property type="entry name" value="Adenylyl/Guanylyl_Cyclase_3/4"/>
</dbReference>
<evidence type="ECO:0000256" key="4">
    <source>
        <dbReference type="SAM" id="MobiDB-lite"/>
    </source>
</evidence>
<organism evidence="6 7">
    <name type="scientific">Ruegeria marina</name>
    <dbReference type="NCBI Taxonomy" id="639004"/>
    <lineage>
        <taxon>Bacteria</taxon>
        <taxon>Pseudomonadati</taxon>
        <taxon>Pseudomonadota</taxon>
        <taxon>Alphaproteobacteria</taxon>
        <taxon>Rhodobacterales</taxon>
        <taxon>Roseobacteraceae</taxon>
        <taxon>Ruegeria</taxon>
    </lineage>
</organism>
<dbReference type="PROSITE" id="PS50125">
    <property type="entry name" value="GUANYLATE_CYCLASE_2"/>
    <property type="match status" value="1"/>
</dbReference>
<name>A0A1G6LUF6_9RHOB</name>
<reference evidence="7" key="1">
    <citation type="submission" date="2016-10" db="EMBL/GenBank/DDBJ databases">
        <authorList>
            <person name="Varghese N."/>
            <person name="Submissions S."/>
        </authorList>
    </citation>
    <scope>NUCLEOTIDE SEQUENCE [LARGE SCALE GENOMIC DNA]</scope>
    <source>
        <strain evidence="7">CGMCC 1.9108</strain>
    </source>
</reference>
<dbReference type="AlphaFoldDB" id="A0A1G6LUF6"/>
<dbReference type="Gene3D" id="3.40.50.10070">
    <property type="entry name" value="TolB, N-terminal domain"/>
    <property type="match status" value="1"/>
</dbReference>
<dbReference type="OrthoDB" id="54411at2"/>
<dbReference type="GO" id="GO:0035556">
    <property type="term" value="P:intracellular signal transduction"/>
    <property type="evidence" value="ECO:0007669"/>
    <property type="project" value="InterPro"/>
</dbReference>
<dbReference type="PROSITE" id="PS50005">
    <property type="entry name" value="TPR"/>
    <property type="match status" value="1"/>
</dbReference>
<dbReference type="PANTHER" id="PTHR43081:SF19">
    <property type="entry name" value="PH-SENSITIVE ADENYLATE CYCLASE RV1264"/>
    <property type="match status" value="1"/>
</dbReference>
<dbReference type="SUPFAM" id="SSF48452">
    <property type="entry name" value="TPR-like"/>
    <property type="match status" value="1"/>
</dbReference>
<gene>
    <name evidence="6" type="ORF">SAMN04488239_102322</name>
</gene>
<dbReference type="Pfam" id="PF00211">
    <property type="entry name" value="Guanylate_cyc"/>
    <property type="match status" value="1"/>
</dbReference>
<evidence type="ECO:0000313" key="7">
    <source>
        <dbReference type="Proteomes" id="UP000199628"/>
    </source>
</evidence>
<dbReference type="GO" id="GO:0004016">
    <property type="term" value="F:adenylate cyclase activity"/>
    <property type="evidence" value="ECO:0007669"/>
    <property type="project" value="UniProtKB-ARBA"/>
</dbReference>
<dbReference type="SMART" id="SM00044">
    <property type="entry name" value="CYCc"/>
    <property type="match status" value="1"/>
</dbReference>
<dbReference type="SMART" id="SM00028">
    <property type="entry name" value="TPR"/>
    <property type="match status" value="3"/>
</dbReference>
<dbReference type="SUPFAM" id="SSF55073">
    <property type="entry name" value="Nucleotide cyclase"/>
    <property type="match status" value="1"/>
</dbReference>
<keyword evidence="2 3" id="KW-0802">TPR repeat</keyword>
<evidence type="ECO:0000259" key="5">
    <source>
        <dbReference type="PROSITE" id="PS50125"/>
    </source>
</evidence>
<accession>A0A1G6LUF6</accession>
<evidence type="ECO:0000256" key="3">
    <source>
        <dbReference type="PROSITE-ProRule" id="PRU00339"/>
    </source>
</evidence>
<dbReference type="Proteomes" id="UP000199628">
    <property type="component" value="Unassembled WGS sequence"/>
</dbReference>
<dbReference type="Gene3D" id="3.30.70.1230">
    <property type="entry name" value="Nucleotide cyclase"/>
    <property type="match status" value="1"/>
</dbReference>
<dbReference type="PANTHER" id="PTHR43081">
    <property type="entry name" value="ADENYLATE CYCLASE, TERMINAL-DIFFERENTIATION SPECIFIC-RELATED"/>
    <property type="match status" value="1"/>
</dbReference>
<dbReference type="EMBL" id="FMZV01000002">
    <property type="protein sequence ID" value="SDC46395.1"/>
    <property type="molecule type" value="Genomic_DNA"/>
</dbReference>
<feature type="region of interest" description="Disordered" evidence="4">
    <location>
        <begin position="1"/>
        <end position="32"/>
    </location>
</feature>
<protein>
    <submittedName>
        <fullName evidence="6">TolB amino-terminal domain-containing protein</fullName>
    </submittedName>
</protein>
<proteinExistence type="predicted"/>
<keyword evidence="1" id="KW-0677">Repeat</keyword>
<dbReference type="GO" id="GO:0006171">
    <property type="term" value="P:cAMP biosynthetic process"/>
    <property type="evidence" value="ECO:0007669"/>
    <property type="project" value="TreeGrafter"/>
</dbReference>
<feature type="region of interest" description="Disordered" evidence="4">
    <location>
        <begin position="247"/>
        <end position="266"/>
    </location>
</feature>
<dbReference type="STRING" id="639004.SAMN04488239_102322"/>